<accession>A0A9P5ZL49</accession>
<dbReference type="Proteomes" id="UP000807025">
    <property type="component" value="Unassembled WGS sequence"/>
</dbReference>
<evidence type="ECO:0000313" key="2">
    <source>
        <dbReference type="Proteomes" id="UP000807025"/>
    </source>
</evidence>
<proteinExistence type="predicted"/>
<organism evidence="1 2">
    <name type="scientific">Pleurotus eryngii</name>
    <name type="common">Boletus of the steppes</name>
    <dbReference type="NCBI Taxonomy" id="5323"/>
    <lineage>
        <taxon>Eukaryota</taxon>
        <taxon>Fungi</taxon>
        <taxon>Dikarya</taxon>
        <taxon>Basidiomycota</taxon>
        <taxon>Agaricomycotina</taxon>
        <taxon>Agaricomycetes</taxon>
        <taxon>Agaricomycetidae</taxon>
        <taxon>Agaricales</taxon>
        <taxon>Pleurotineae</taxon>
        <taxon>Pleurotaceae</taxon>
        <taxon>Pleurotus</taxon>
    </lineage>
</organism>
<reference evidence="1" key="1">
    <citation type="submission" date="2020-11" db="EMBL/GenBank/DDBJ databases">
        <authorList>
            <consortium name="DOE Joint Genome Institute"/>
            <person name="Ahrendt S."/>
            <person name="Riley R."/>
            <person name="Andreopoulos W."/>
            <person name="Labutti K."/>
            <person name="Pangilinan J."/>
            <person name="Ruiz-Duenas F.J."/>
            <person name="Barrasa J.M."/>
            <person name="Sanchez-Garcia M."/>
            <person name="Camarero S."/>
            <person name="Miyauchi S."/>
            <person name="Serrano A."/>
            <person name="Linde D."/>
            <person name="Babiker R."/>
            <person name="Drula E."/>
            <person name="Ayuso-Fernandez I."/>
            <person name="Pacheco R."/>
            <person name="Padilla G."/>
            <person name="Ferreira P."/>
            <person name="Barriuso J."/>
            <person name="Kellner H."/>
            <person name="Castanera R."/>
            <person name="Alfaro M."/>
            <person name="Ramirez L."/>
            <person name="Pisabarro A.G."/>
            <person name="Kuo A."/>
            <person name="Tritt A."/>
            <person name="Lipzen A."/>
            <person name="He G."/>
            <person name="Yan M."/>
            <person name="Ng V."/>
            <person name="Cullen D."/>
            <person name="Martin F."/>
            <person name="Rosso M.-N."/>
            <person name="Henrissat B."/>
            <person name="Hibbett D."/>
            <person name="Martinez A.T."/>
            <person name="Grigoriev I.V."/>
        </authorList>
    </citation>
    <scope>NUCLEOTIDE SEQUENCE</scope>
    <source>
        <strain evidence="1">ATCC 90797</strain>
    </source>
</reference>
<gene>
    <name evidence="1" type="ORF">BDN71DRAFT_1455113</name>
</gene>
<name>A0A9P5ZL49_PLEER</name>
<sequence>MRKLECRCRFPPYAGAGIAVIDDIMRALDPIRDDLFTAERNAGQRGIPFLQFVDDLPQPETQFIRHRASDRAYDRPCYLTLDISTSIYAIADVDWSATTIPPTFPLCSDAFRSLNNIHLNFPPCTQHDESC</sequence>
<keyword evidence="2" id="KW-1185">Reference proteome</keyword>
<evidence type="ECO:0000313" key="1">
    <source>
        <dbReference type="EMBL" id="KAF9490083.1"/>
    </source>
</evidence>
<comment type="caution">
    <text evidence="1">The sequence shown here is derived from an EMBL/GenBank/DDBJ whole genome shotgun (WGS) entry which is preliminary data.</text>
</comment>
<protein>
    <submittedName>
        <fullName evidence="1">Uncharacterized protein</fullName>
    </submittedName>
</protein>
<dbReference type="EMBL" id="MU154650">
    <property type="protein sequence ID" value="KAF9490083.1"/>
    <property type="molecule type" value="Genomic_DNA"/>
</dbReference>
<dbReference type="AlphaFoldDB" id="A0A9P5ZL49"/>